<evidence type="ECO:0000313" key="4">
    <source>
        <dbReference type="WBParaSite" id="GPUH_0000178001-mRNA-1"/>
    </source>
</evidence>
<evidence type="ECO:0000313" key="3">
    <source>
        <dbReference type="Proteomes" id="UP000271098"/>
    </source>
</evidence>
<dbReference type="AlphaFoldDB" id="A0A183CZ85"/>
<feature type="region of interest" description="Disordered" evidence="1">
    <location>
        <begin position="19"/>
        <end position="46"/>
    </location>
</feature>
<feature type="compositionally biased region" description="Low complexity" evidence="1">
    <location>
        <begin position="27"/>
        <end position="39"/>
    </location>
</feature>
<accession>A0A183CZ85</accession>
<evidence type="ECO:0000256" key="1">
    <source>
        <dbReference type="SAM" id="MobiDB-lite"/>
    </source>
</evidence>
<dbReference type="EMBL" id="UYRT01002315">
    <property type="protein sequence ID" value="VDK30912.1"/>
    <property type="molecule type" value="Genomic_DNA"/>
</dbReference>
<reference evidence="4" key="1">
    <citation type="submission" date="2016-06" db="UniProtKB">
        <authorList>
            <consortium name="WormBaseParasite"/>
        </authorList>
    </citation>
    <scope>IDENTIFICATION</scope>
</reference>
<reference evidence="2 3" key="2">
    <citation type="submission" date="2018-11" db="EMBL/GenBank/DDBJ databases">
        <authorList>
            <consortium name="Pathogen Informatics"/>
        </authorList>
    </citation>
    <scope>NUCLEOTIDE SEQUENCE [LARGE SCALE GENOMIC DNA]</scope>
</reference>
<keyword evidence="3" id="KW-1185">Reference proteome</keyword>
<dbReference type="WBParaSite" id="GPUH_0000178001-mRNA-1">
    <property type="protein sequence ID" value="GPUH_0000178001-mRNA-1"/>
    <property type="gene ID" value="GPUH_0000178001"/>
</dbReference>
<evidence type="ECO:0000313" key="2">
    <source>
        <dbReference type="EMBL" id="VDK30912.1"/>
    </source>
</evidence>
<gene>
    <name evidence="2" type="ORF">GPUH_LOCUS1776</name>
</gene>
<dbReference type="Proteomes" id="UP000271098">
    <property type="component" value="Unassembled WGS sequence"/>
</dbReference>
<name>A0A183CZ85_9BILA</name>
<proteinExistence type="predicted"/>
<protein>
    <submittedName>
        <fullName evidence="4">Secreted protein</fullName>
    </submittedName>
</protein>
<sequence length="74" mass="8151">MHVTAPALWHFSGFLALNSTDDEKSRNSGNSGENGRESGYGTAPSRLWNSPMVAYHQRYSYAIFICDSPIGRGI</sequence>
<organism evidence="4">
    <name type="scientific">Gongylonema pulchrum</name>
    <dbReference type="NCBI Taxonomy" id="637853"/>
    <lineage>
        <taxon>Eukaryota</taxon>
        <taxon>Metazoa</taxon>
        <taxon>Ecdysozoa</taxon>
        <taxon>Nematoda</taxon>
        <taxon>Chromadorea</taxon>
        <taxon>Rhabditida</taxon>
        <taxon>Spirurina</taxon>
        <taxon>Spiruromorpha</taxon>
        <taxon>Spiruroidea</taxon>
        <taxon>Gongylonematidae</taxon>
        <taxon>Gongylonema</taxon>
    </lineage>
</organism>